<proteinExistence type="predicted"/>
<dbReference type="Gene3D" id="3.40.50.2300">
    <property type="match status" value="2"/>
</dbReference>
<dbReference type="RefSeq" id="WP_189001516.1">
    <property type="nucleotide sequence ID" value="NZ_BMOD01000003.1"/>
</dbReference>
<dbReference type="Gene3D" id="3.30.70.270">
    <property type="match status" value="1"/>
</dbReference>
<evidence type="ECO:0000259" key="4">
    <source>
        <dbReference type="PROSITE" id="PS50887"/>
    </source>
</evidence>
<protein>
    <recommendedName>
        <fullName evidence="4">GGDEF domain-containing protein</fullName>
    </recommendedName>
</protein>
<keyword evidence="3" id="KW-0804">Transcription</keyword>
<dbReference type="SUPFAM" id="SSF53822">
    <property type="entry name" value="Periplasmic binding protein-like I"/>
    <property type="match status" value="1"/>
</dbReference>
<dbReference type="Pfam" id="PF13377">
    <property type="entry name" value="Peripla_BP_3"/>
    <property type="match status" value="1"/>
</dbReference>
<dbReference type="PROSITE" id="PS50887">
    <property type="entry name" value="GGDEF"/>
    <property type="match status" value="1"/>
</dbReference>
<keyword evidence="6" id="KW-1185">Reference proteome</keyword>
<dbReference type="SUPFAM" id="SSF55073">
    <property type="entry name" value="Nucleotide cyclase"/>
    <property type="match status" value="1"/>
</dbReference>
<reference evidence="6" key="1">
    <citation type="journal article" date="2019" name="Int. J. Syst. Evol. Microbiol.">
        <title>The Global Catalogue of Microorganisms (GCM) 10K type strain sequencing project: providing services to taxonomists for standard genome sequencing and annotation.</title>
        <authorList>
            <consortium name="The Broad Institute Genomics Platform"/>
            <consortium name="The Broad Institute Genome Sequencing Center for Infectious Disease"/>
            <person name="Wu L."/>
            <person name="Ma J."/>
        </authorList>
    </citation>
    <scope>NUCLEOTIDE SEQUENCE [LARGE SCALE GENOMIC DNA]</scope>
    <source>
        <strain evidence="6">JCM 14370</strain>
    </source>
</reference>
<evidence type="ECO:0000256" key="2">
    <source>
        <dbReference type="ARBA" id="ARBA00023125"/>
    </source>
</evidence>
<dbReference type="InterPro" id="IPR000160">
    <property type="entry name" value="GGDEF_dom"/>
</dbReference>
<dbReference type="PANTHER" id="PTHR45138">
    <property type="entry name" value="REGULATORY COMPONENTS OF SENSORY TRANSDUCTION SYSTEM"/>
    <property type="match status" value="1"/>
</dbReference>
<evidence type="ECO:0000256" key="3">
    <source>
        <dbReference type="ARBA" id="ARBA00023163"/>
    </source>
</evidence>
<accession>A0ABQ2CZ46</accession>
<dbReference type="PANTHER" id="PTHR45138:SF9">
    <property type="entry name" value="DIGUANYLATE CYCLASE DGCM-RELATED"/>
    <property type="match status" value="1"/>
</dbReference>
<comment type="caution">
    <text evidence="5">The sequence shown here is derived from an EMBL/GenBank/DDBJ whole genome shotgun (WGS) entry which is preliminary data.</text>
</comment>
<dbReference type="InterPro" id="IPR046335">
    <property type="entry name" value="LacI/GalR-like_sensor"/>
</dbReference>
<dbReference type="NCBIfam" id="TIGR00254">
    <property type="entry name" value="GGDEF"/>
    <property type="match status" value="1"/>
</dbReference>
<evidence type="ECO:0000313" key="6">
    <source>
        <dbReference type="Proteomes" id="UP000632222"/>
    </source>
</evidence>
<keyword evidence="1" id="KW-0805">Transcription regulation</keyword>
<dbReference type="SMART" id="SM00267">
    <property type="entry name" value="GGDEF"/>
    <property type="match status" value="1"/>
</dbReference>
<dbReference type="Pfam" id="PF00990">
    <property type="entry name" value="GGDEF"/>
    <property type="match status" value="1"/>
</dbReference>
<feature type="domain" description="GGDEF" evidence="4">
    <location>
        <begin position="602"/>
        <end position="738"/>
    </location>
</feature>
<name>A0ABQ2CZ46_9DEIO</name>
<dbReference type="CDD" id="cd01949">
    <property type="entry name" value="GGDEF"/>
    <property type="match status" value="1"/>
</dbReference>
<dbReference type="InterPro" id="IPR028082">
    <property type="entry name" value="Peripla_BP_I"/>
</dbReference>
<dbReference type="InterPro" id="IPR043128">
    <property type="entry name" value="Rev_trsase/Diguanyl_cyclase"/>
</dbReference>
<dbReference type="EMBL" id="BMOD01000003">
    <property type="protein sequence ID" value="GGJ28061.1"/>
    <property type="molecule type" value="Genomic_DNA"/>
</dbReference>
<dbReference type="InterPro" id="IPR050469">
    <property type="entry name" value="Diguanylate_Cyclase"/>
</dbReference>
<keyword evidence="2" id="KW-0238">DNA-binding</keyword>
<evidence type="ECO:0000256" key="1">
    <source>
        <dbReference type="ARBA" id="ARBA00023015"/>
    </source>
</evidence>
<evidence type="ECO:0000313" key="5">
    <source>
        <dbReference type="EMBL" id="GGJ28061.1"/>
    </source>
</evidence>
<dbReference type="CDD" id="cd06267">
    <property type="entry name" value="PBP1_LacI_sugar_binding-like"/>
    <property type="match status" value="1"/>
</dbReference>
<sequence>MTAHPEPRNIAILIDHLHPYQAAVISGIRDVLDRHGFSSTVYIGRDLLAPDAARTANCIFSMVDARKHAGLIALSVSLGIFCTEDELLAFLQGFGDIPRVSLGRKLPGMVSVVVNNQAGMQDLMAHLIRMQGHQRFAFIRGLAGNLDSMEREQIFREALQDAHLEVREDFFLNGEYSSQESREQVTRLLQRTHDLDVVVCANDEMAEGAIQAINQQGLRVPEDIAVVGFDDSDHFRHVTPALTTVKQPMKEQGQLAAQTLLDMLAIHPVPAVLEVPTALVVRESCGGHGGQQRKKADLQLTGKWQDHLQQVLTLLREAAKTREIRPFLAFWKETLFTQHYQAHDFTFWEEILFQCLQQVEEGLSDDQLRFFNHLKTLAHGTLFSAMQMEYSEKRILDLSNSMWNPRLFSSETNEQLLQEIQHYLQRSQIHRYLLVFSDGMGLQGTSRVVLHRELVSEVEESTFATRDLIPASLLPELHAGHHLITPLFVGEDYFGLLLYVPTSTTYFDEEGLCSALSRAIQQLRQHLALKAHAETLEREVQARTMRLKAEIAERTRAEKALQAANLELQRSAFLDGLTRIYNRAAFNDHLDREWADHLRSGKPLSLILCDVDFFKKYNDHYGHLQGDECLREVARALSQSVRRGDTVARYGGEEFAVILPDTDEACALLVAQRMQLELLGLQIPHDHSEVSPVVTMSMGVSTLTPSDCVPQDTLIARADQNLYRAKHQGRNRVVCQGPV</sequence>
<dbReference type="Proteomes" id="UP000632222">
    <property type="component" value="Unassembled WGS sequence"/>
</dbReference>
<dbReference type="InterPro" id="IPR029787">
    <property type="entry name" value="Nucleotide_cyclase"/>
</dbReference>
<gene>
    <name evidence="5" type="ORF">GCM10008938_12700</name>
</gene>
<organism evidence="5 6">
    <name type="scientific">Deinococcus roseus</name>
    <dbReference type="NCBI Taxonomy" id="392414"/>
    <lineage>
        <taxon>Bacteria</taxon>
        <taxon>Thermotogati</taxon>
        <taxon>Deinococcota</taxon>
        <taxon>Deinococci</taxon>
        <taxon>Deinococcales</taxon>
        <taxon>Deinococcaceae</taxon>
        <taxon>Deinococcus</taxon>
    </lineage>
</organism>